<sequence length="153" mass="17185">MTDWLRCESKMTGAKKKETQEGKPAVSSQKRLRQPAPSGHTSQYPATWRRLALLLAPERPRTHRVLCSRMCARMCPRMCPRMCSCYRPFHGVLARYSAPLCAPLPSGSQPPQLESRQPSEPCFIHAFACIMPKGAGHGNRLPDPKRIFLRGSV</sequence>
<evidence type="ECO:0000313" key="2">
    <source>
        <dbReference type="EMBL" id="GAL08351.1"/>
    </source>
</evidence>
<dbReference type="STRING" id="754436.JCM19237_3713"/>
<gene>
    <name evidence="2" type="ORF">JCM19237_3713</name>
</gene>
<dbReference type="EMBL" id="BBMN01000025">
    <property type="protein sequence ID" value="GAL08351.1"/>
    <property type="molecule type" value="Genomic_DNA"/>
</dbReference>
<dbReference type="Proteomes" id="UP000029227">
    <property type="component" value="Unassembled WGS sequence"/>
</dbReference>
<name>A0A090QZN4_9GAMM</name>
<proteinExistence type="predicted"/>
<accession>A0A090QZN4</accession>
<feature type="region of interest" description="Disordered" evidence="1">
    <location>
        <begin position="1"/>
        <end position="43"/>
    </location>
</feature>
<organism evidence="2 3">
    <name type="scientific">Photobacterium aphoticum</name>
    <dbReference type="NCBI Taxonomy" id="754436"/>
    <lineage>
        <taxon>Bacteria</taxon>
        <taxon>Pseudomonadati</taxon>
        <taxon>Pseudomonadota</taxon>
        <taxon>Gammaproteobacteria</taxon>
        <taxon>Vibrionales</taxon>
        <taxon>Vibrionaceae</taxon>
        <taxon>Photobacterium</taxon>
    </lineage>
</organism>
<comment type="caution">
    <text evidence="2">The sequence shown here is derived from an EMBL/GenBank/DDBJ whole genome shotgun (WGS) entry which is preliminary data.</text>
</comment>
<protein>
    <submittedName>
        <fullName evidence="2">Uncharacterized protein</fullName>
    </submittedName>
</protein>
<feature type="compositionally biased region" description="Basic and acidic residues" evidence="1">
    <location>
        <begin position="1"/>
        <end position="21"/>
    </location>
</feature>
<dbReference type="AlphaFoldDB" id="A0A090QZN4"/>
<evidence type="ECO:0000313" key="3">
    <source>
        <dbReference type="Proteomes" id="UP000029227"/>
    </source>
</evidence>
<evidence type="ECO:0000256" key="1">
    <source>
        <dbReference type="SAM" id="MobiDB-lite"/>
    </source>
</evidence>
<reference evidence="2 3" key="1">
    <citation type="journal article" date="2014" name="Genome Announc.">
        <title>Draft Genome Sequences of Two Vibrionaceae Species, Vibrio ponticus C121 and Photobacterium aphoticum C119, Isolated as Coral Reef Microbiota.</title>
        <authorList>
            <person name="Al-saari N."/>
            <person name="Meirelles P.M."/>
            <person name="Mino S."/>
            <person name="Suda W."/>
            <person name="Oshima K."/>
            <person name="Hattori M."/>
            <person name="Ohkuma M."/>
            <person name="Thompson F.L."/>
            <person name="Gomez-Gil B."/>
            <person name="Sawabe T."/>
            <person name="Sawabe T."/>
        </authorList>
    </citation>
    <scope>NUCLEOTIDE SEQUENCE [LARGE SCALE GENOMIC DNA]</scope>
    <source>
        <strain evidence="2 3">JCM 19237</strain>
    </source>
</reference>